<evidence type="ECO:0000313" key="1">
    <source>
        <dbReference type="EMBL" id="QID06374.1"/>
    </source>
</evidence>
<protein>
    <submittedName>
        <fullName evidence="1">Putative GTP-binding protein</fullName>
    </submittedName>
</protein>
<sequence>MAQDFINTIKEKYPKLFIKEVFDKDFKLPPEKDTGNIEYKRTLLNCDEKKTEQYATQMKWRISEVRKLKAIYYIGVDDNGTIYGLSESELIESLDKFIEIANKIGASFNGVDIIHVTDKMIIKAGVIKKKMENDFIDFEDENSF</sequence>
<dbReference type="EMBL" id="MN175499">
    <property type="protein sequence ID" value="QID06374.1"/>
    <property type="molecule type" value="Genomic_DNA"/>
</dbReference>
<name>A0A6G6AC24_9VIRU</name>
<reference evidence="1" key="1">
    <citation type="submission" date="2019-07" db="EMBL/GenBank/DDBJ databases">
        <title>The discovery of a new lineage B mimivirus raises questions about particles surface fibrils.</title>
        <authorList>
            <person name="Silva L.K.S."/>
            <person name="Rodrigues R.A.L."/>
            <person name="Andrade A.C.S.P."/>
            <person name="Hikida H."/>
            <person name="Andreani J."/>
            <person name="Levasseur A."/>
            <person name="La Scola B."/>
            <person name="Abrahao J.S."/>
        </authorList>
    </citation>
    <scope>NUCLEOTIDE SEQUENCE</scope>
    <source>
        <strain evidence="1">B60</strain>
    </source>
</reference>
<accession>A0A6G6AC24</accession>
<proteinExistence type="predicted"/>
<organism evidence="1">
    <name type="scientific">Borely moumouvirus</name>
    <dbReference type="NCBI Taxonomy" id="2712067"/>
    <lineage>
        <taxon>Viruses</taxon>
        <taxon>Varidnaviria</taxon>
        <taxon>Bamfordvirae</taxon>
        <taxon>Nucleocytoviricota</taxon>
        <taxon>Megaviricetes</taxon>
        <taxon>Imitervirales</taxon>
        <taxon>Mimiviridae</taxon>
        <taxon>Megamimivirinae</taxon>
        <taxon>Moumouvirus</taxon>
    </lineage>
</organism>